<evidence type="ECO:0000313" key="8">
    <source>
        <dbReference type="EMBL" id="TBW78302.1"/>
    </source>
</evidence>
<dbReference type="SUPFAM" id="SSF48576">
    <property type="entry name" value="Terpenoid synthases"/>
    <property type="match status" value="1"/>
</dbReference>
<evidence type="ECO:0000313" key="9">
    <source>
        <dbReference type="Proteomes" id="UP000291949"/>
    </source>
</evidence>
<dbReference type="PANTHER" id="PTHR12001:SF69">
    <property type="entry name" value="ALL TRANS-POLYPRENYL-DIPHOSPHATE SYNTHASE PDSS1"/>
    <property type="match status" value="1"/>
</dbReference>
<dbReference type="PROSITE" id="PS00444">
    <property type="entry name" value="POLYPRENYL_SYNTHASE_2"/>
    <property type="match status" value="1"/>
</dbReference>
<dbReference type="PROSITE" id="PS00723">
    <property type="entry name" value="POLYPRENYL_SYNTHASE_1"/>
    <property type="match status" value="1"/>
</dbReference>
<gene>
    <name evidence="8" type="ORF">EQ811_04310</name>
</gene>
<dbReference type="CDD" id="cd00685">
    <property type="entry name" value="Trans_IPPS_HT"/>
    <property type="match status" value="1"/>
</dbReference>
<dbReference type="Pfam" id="PF00348">
    <property type="entry name" value="polyprenyl_synt"/>
    <property type="match status" value="1"/>
</dbReference>
<organism evidence="8 9">
    <name type="scientific">Staphylococcus capitis</name>
    <dbReference type="NCBI Taxonomy" id="29388"/>
    <lineage>
        <taxon>Bacteria</taxon>
        <taxon>Bacillati</taxon>
        <taxon>Bacillota</taxon>
        <taxon>Bacilli</taxon>
        <taxon>Bacillales</taxon>
        <taxon>Staphylococcaceae</taxon>
        <taxon>Staphylococcus</taxon>
    </lineage>
</organism>
<dbReference type="InterPro" id="IPR033749">
    <property type="entry name" value="Polyprenyl_synt_CS"/>
</dbReference>
<comment type="similarity">
    <text evidence="2 6">Belongs to the FPP/GGPP synthase family.</text>
</comment>
<keyword evidence="4" id="KW-0479">Metal-binding</keyword>
<reference evidence="8 9" key="1">
    <citation type="journal article" date="2019" name="Sci. Transl. Med.">
        <title>Quorum sensing between bacterial species on the skin protects against epidermal injury in atopic dermatitis.</title>
        <authorList>
            <person name="Williams M.R."/>
        </authorList>
    </citation>
    <scope>NUCLEOTIDE SEQUENCE [LARGE SCALE GENOMIC DNA]</scope>
    <source>
        <strain evidence="8 9">H8</strain>
    </source>
</reference>
<dbReference type="GO" id="GO:0004659">
    <property type="term" value="F:prenyltransferase activity"/>
    <property type="evidence" value="ECO:0007669"/>
    <property type="project" value="InterPro"/>
</dbReference>
<evidence type="ECO:0000256" key="2">
    <source>
        <dbReference type="ARBA" id="ARBA00006706"/>
    </source>
</evidence>
<evidence type="ECO:0000256" key="7">
    <source>
        <dbReference type="SAM" id="Coils"/>
    </source>
</evidence>
<keyword evidence="7" id="KW-0175">Coiled coil</keyword>
<dbReference type="GO" id="GO:0008299">
    <property type="term" value="P:isoprenoid biosynthetic process"/>
    <property type="evidence" value="ECO:0007669"/>
    <property type="project" value="InterPro"/>
</dbReference>
<feature type="coiled-coil region" evidence="7">
    <location>
        <begin position="23"/>
        <end position="50"/>
    </location>
</feature>
<evidence type="ECO:0000256" key="6">
    <source>
        <dbReference type="RuleBase" id="RU004466"/>
    </source>
</evidence>
<evidence type="ECO:0000256" key="3">
    <source>
        <dbReference type="ARBA" id="ARBA00022679"/>
    </source>
</evidence>
<keyword evidence="5" id="KW-0460">Magnesium</keyword>
<dbReference type="AlphaFoldDB" id="A0A7Z7YXC7"/>
<name>A0A7Z7YXC7_STACP</name>
<dbReference type="SFLD" id="SFLDS00005">
    <property type="entry name" value="Isoprenoid_Synthase_Type_I"/>
    <property type="match status" value="1"/>
</dbReference>
<dbReference type="GO" id="GO:0046872">
    <property type="term" value="F:metal ion binding"/>
    <property type="evidence" value="ECO:0007669"/>
    <property type="project" value="UniProtKB-KW"/>
</dbReference>
<dbReference type="InterPro" id="IPR000092">
    <property type="entry name" value="Polyprenyl_synt"/>
</dbReference>
<dbReference type="EMBL" id="SCHC01000001">
    <property type="protein sequence ID" value="TBW78302.1"/>
    <property type="molecule type" value="Genomic_DNA"/>
</dbReference>
<evidence type="ECO:0000256" key="5">
    <source>
        <dbReference type="ARBA" id="ARBA00022842"/>
    </source>
</evidence>
<proteinExistence type="inferred from homology"/>
<dbReference type="Proteomes" id="UP000291949">
    <property type="component" value="Unassembled WGS sequence"/>
</dbReference>
<dbReference type="Gene3D" id="1.10.600.10">
    <property type="entry name" value="Farnesyl Diphosphate Synthase"/>
    <property type="match status" value="1"/>
</dbReference>
<evidence type="ECO:0000256" key="1">
    <source>
        <dbReference type="ARBA" id="ARBA00001946"/>
    </source>
</evidence>
<keyword evidence="3 6" id="KW-0808">Transferase</keyword>
<evidence type="ECO:0000256" key="4">
    <source>
        <dbReference type="ARBA" id="ARBA00022723"/>
    </source>
</evidence>
<accession>A0A7Z7YXC7</accession>
<dbReference type="InterPro" id="IPR008949">
    <property type="entry name" value="Isoprenoid_synthase_dom_sf"/>
</dbReference>
<sequence>MALLQCTLAIKKKILPKVINVAKLNINNEIKKVEERLERAIQSTDQTLEEASFHLLSSGGKRVRPVFVILSSQFGTSEGTSEDTYRVAVALELIHMATLVHDDVIDKSDKRRGRPTISKKWDQTTAILTGNFLLALGLQHLSEIKDARVHSIISNSIVDVCRGELFQFQDQFNSEQNITNYLRRINRKTALLIQLATEVGAITSGASKKTIRKLKLIGHYIGMSFQIIDDVLDFTSSEKKLGKPVGSDLMNGHITLPVLLEMRKNKDFKQKITNLNAQSPQSDFDTCIQTIRKSDNIEESKAISEKYLNKAIALIEELEEGPNKNLFKKLIKKMGSRNK</sequence>
<dbReference type="PANTHER" id="PTHR12001">
    <property type="entry name" value="GERANYLGERANYL PYROPHOSPHATE SYNTHASE"/>
    <property type="match status" value="1"/>
</dbReference>
<protein>
    <submittedName>
        <fullName evidence="8">Heptaprenyl diphosphate synthase</fullName>
    </submittedName>
</protein>
<comment type="caution">
    <text evidence="8">The sequence shown here is derived from an EMBL/GenBank/DDBJ whole genome shotgun (WGS) entry which is preliminary data.</text>
</comment>
<comment type="cofactor">
    <cofactor evidence="1">
        <name>Mg(2+)</name>
        <dbReference type="ChEBI" id="CHEBI:18420"/>
    </cofactor>
</comment>